<proteinExistence type="predicted"/>
<evidence type="ECO:0000313" key="2">
    <source>
        <dbReference type="Proteomes" id="UP000789901"/>
    </source>
</evidence>
<reference evidence="1 2" key="1">
    <citation type="submission" date="2021-06" db="EMBL/GenBank/DDBJ databases">
        <authorList>
            <person name="Kallberg Y."/>
            <person name="Tangrot J."/>
            <person name="Rosling A."/>
        </authorList>
    </citation>
    <scope>NUCLEOTIDE SEQUENCE [LARGE SCALE GENOMIC DNA]</scope>
    <source>
        <strain evidence="1 2">120-4 pot B 10/14</strain>
    </source>
</reference>
<feature type="non-terminal residue" evidence="1">
    <location>
        <position position="1"/>
    </location>
</feature>
<protein>
    <submittedName>
        <fullName evidence="1">44016_t:CDS:1</fullName>
    </submittedName>
</protein>
<dbReference type="EMBL" id="CAJVQB010010241">
    <property type="protein sequence ID" value="CAG8738007.1"/>
    <property type="molecule type" value="Genomic_DNA"/>
</dbReference>
<evidence type="ECO:0000313" key="1">
    <source>
        <dbReference type="EMBL" id="CAG8738007.1"/>
    </source>
</evidence>
<organism evidence="1 2">
    <name type="scientific">Gigaspora margarita</name>
    <dbReference type="NCBI Taxonomy" id="4874"/>
    <lineage>
        <taxon>Eukaryota</taxon>
        <taxon>Fungi</taxon>
        <taxon>Fungi incertae sedis</taxon>
        <taxon>Mucoromycota</taxon>
        <taxon>Glomeromycotina</taxon>
        <taxon>Glomeromycetes</taxon>
        <taxon>Diversisporales</taxon>
        <taxon>Gigasporaceae</taxon>
        <taxon>Gigaspora</taxon>
    </lineage>
</organism>
<sequence length="99" mass="11470">YFTAVSSKAPGCYCSGVFHIHVTDCNGNVLFDTGLKDCDFKKVIFSWYEAPSLYCVHVYPQLYPDRNRYQEVYNRDSCFGLCGDELSWSFDPQNMTYCQ</sequence>
<keyword evidence="2" id="KW-1185">Reference proteome</keyword>
<name>A0ABN7V6S7_GIGMA</name>
<comment type="caution">
    <text evidence="1">The sequence shown here is derived from an EMBL/GenBank/DDBJ whole genome shotgun (WGS) entry which is preliminary data.</text>
</comment>
<dbReference type="Proteomes" id="UP000789901">
    <property type="component" value="Unassembled WGS sequence"/>
</dbReference>
<accession>A0ABN7V6S7</accession>
<gene>
    <name evidence="1" type="ORF">GMARGA_LOCUS15071</name>
</gene>